<evidence type="ECO:0000313" key="3">
    <source>
        <dbReference type="Proteomes" id="UP000237271"/>
    </source>
</evidence>
<feature type="region of interest" description="Disordered" evidence="1">
    <location>
        <begin position="45"/>
        <end position="134"/>
    </location>
</feature>
<feature type="compositionally biased region" description="Polar residues" evidence="1">
    <location>
        <begin position="51"/>
        <end position="60"/>
    </location>
</feature>
<comment type="caution">
    <text evidence="2">The sequence shown here is derived from an EMBL/GenBank/DDBJ whole genome shotgun (WGS) entry which is preliminary data.</text>
</comment>
<protein>
    <submittedName>
        <fullName evidence="2">Uncharacterized protein</fullName>
    </submittedName>
</protein>
<evidence type="ECO:0000313" key="2">
    <source>
        <dbReference type="EMBL" id="POM65659.1"/>
    </source>
</evidence>
<dbReference type="Proteomes" id="UP000237271">
    <property type="component" value="Unassembled WGS sequence"/>
</dbReference>
<proteinExistence type="predicted"/>
<keyword evidence="3" id="KW-1185">Reference proteome</keyword>
<feature type="compositionally biased region" description="Basic residues" evidence="1">
    <location>
        <begin position="109"/>
        <end position="123"/>
    </location>
</feature>
<name>A0A2P4XJK0_9STRA</name>
<gene>
    <name evidence="2" type="ORF">PHPALM_18594</name>
</gene>
<feature type="compositionally biased region" description="Basic and acidic residues" evidence="1">
    <location>
        <begin position="13"/>
        <end position="28"/>
    </location>
</feature>
<organism evidence="2 3">
    <name type="scientific">Phytophthora palmivora</name>
    <dbReference type="NCBI Taxonomy" id="4796"/>
    <lineage>
        <taxon>Eukaryota</taxon>
        <taxon>Sar</taxon>
        <taxon>Stramenopiles</taxon>
        <taxon>Oomycota</taxon>
        <taxon>Peronosporomycetes</taxon>
        <taxon>Peronosporales</taxon>
        <taxon>Peronosporaceae</taxon>
        <taxon>Phytophthora</taxon>
    </lineage>
</organism>
<dbReference type="AlphaFoldDB" id="A0A2P4XJK0"/>
<reference evidence="2 3" key="1">
    <citation type="journal article" date="2017" name="Genome Biol. Evol.">
        <title>Phytophthora megakarya and P. palmivora, closely related causal agents of cacao black pod rot, underwent increases in genome sizes and gene numbers by different mechanisms.</title>
        <authorList>
            <person name="Ali S.S."/>
            <person name="Shao J."/>
            <person name="Lary D.J."/>
            <person name="Kronmiller B."/>
            <person name="Shen D."/>
            <person name="Strem M.D."/>
            <person name="Amoako-Attah I."/>
            <person name="Akrofi A.Y."/>
            <person name="Begoude B.A."/>
            <person name="Ten Hoopen G.M."/>
            <person name="Coulibaly K."/>
            <person name="Kebe B.I."/>
            <person name="Melnick R.L."/>
            <person name="Guiltinan M.J."/>
            <person name="Tyler B.M."/>
            <person name="Meinhardt L.W."/>
            <person name="Bailey B.A."/>
        </authorList>
    </citation>
    <scope>NUCLEOTIDE SEQUENCE [LARGE SCALE GENOMIC DNA]</scope>
    <source>
        <strain evidence="3">sbr112.9</strain>
    </source>
</reference>
<evidence type="ECO:0000256" key="1">
    <source>
        <dbReference type="SAM" id="MobiDB-lite"/>
    </source>
</evidence>
<sequence length="193" mass="21505">MVRVPGSSGDSQGFHRESDEDATKFKLEPGIEAVAEGVSPQALLSEAGYSHRQSAEAQRWTSKRNLNRLPRLLREPPAERNSHCVSPDEGPLVQADIPSSITTPLVSRKASKKKKSKSTRKKLNVPDSDVEGRGETHNWATDKIEQIYYQRELASFMIENLVMKIVHPEMCNTPEGSVAVLMKRPTNSKQLQS</sequence>
<accession>A0A2P4XJK0</accession>
<feature type="compositionally biased region" description="Basic and acidic residues" evidence="1">
    <location>
        <begin position="72"/>
        <end position="82"/>
    </location>
</feature>
<dbReference type="EMBL" id="NCKW01010006">
    <property type="protein sequence ID" value="POM65659.1"/>
    <property type="molecule type" value="Genomic_DNA"/>
</dbReference>
<feature type="region of interest" description="Disordered" evidence="1">
    <location>
        <begin position="1"/>
        <end position="28"/>
    </location>
</feature>